<evidence type="ECO:0000256" key="3">
    <source>
        <dbReference type="ARBA" id="ARBA00022448"/>
    </source>
</evidence>
<feature type="transmembrane region" description="Helical" evidence="8">
    <location>
        <begin position="284"/>
        <end position="301"/>
    </location>
</feature>
<comment type="caution">
    <text evidence="11">The sequence shown here is derived from an EMBL/GenBank/DDBJ whole genome shotgun (WGS) entry which is preliminary data.</text>
</comment>
<feature type="transmembrane region" description="Helical" evidence="8">
    <location>
        <begin position="193"/>
        <end position="216"/>
    </location>
</feature>
<feature type="transmembrane region" description="Helical" evidence="8">
    <location>
        <begin position="554"/>
        <end position="573"/>
    </location>
</feature>
<evidence type="ECO:0008006" key="13">
    <source>
        <dbReference type="Google" id="ProtNLM"/>
    </source>
</evidence>
<feature type="transmembrane region" description="Helical" evidence="8">
    <location>
        <begin position="422"/>
        <end position="442"/>
    </location>
</feature>
<dbReference type="EMBL" id="JAPEUY010000008">
    <property type="protein sequence ID" value="KAJ4370582.1"/>
    <property type="molecule type" value="Genomic_DNA"/>
</dbReference>
<feature type="transmembrane region" description="Helical" evidence="8">
    <location>
        <begin position="381"/>
        <end position="402"/>
    </location>
</feature>
<feature type="region of interest" description="Disordered" evidence="7">
    <location>
        <begin position="717"/>
        <end position="738"/>
    </location>
</feature>
<evidence type="ECO:0000256" key="4">
    <source>
        <dbReference type="ARBA" id="ARBA00022692"/>
    </source>
</evidence>
<feature type="domain" description="SLC12A transporter C-terminal" evidence="10">
    <location>
        <begin position="1320"/>
        <end position="1383"/>
    </location>
</feature>
<sequence length="1387" mass="152005">MTDANNGQQTTRRMPPRTRSNFATRTARDEDERLHRRSFVQHSPPANEETPLLSDTGQQESQDGLAYDGSQERSQGVGVLRQWLSRRRDRSVPKKPAQHDGKRHSITETSKPRPGAFPRPVGGTGKLGTFAGVFMPVTLNVLSILMFLRFGFILGQAGLVGMMGMLVAAYTINLLTTMSISAIATNGTVRGGGAYYLISRTLGPEFGGAIGIVFYLGSVFNTSLNAVGLTDCFIDNFGTHAGDMAHWLPQSYWWQFLWATVVLAVCTLICLAGSGLFARCSNGLLIILLVAIISIPLSAVIKDPFINREEHIIFTGLSLDTFRQNLLPNFTKGAVGSVGKHKESFQDLFGILFPATGGILAGASMSGDLKHPSKAIPKGTLYGLGLTFLLYALVIFAMAASIGRETFYNNTNVIQLTNISGIVILAGEFATSLFSVLMGVIGSAKLLQALSRDHLIPGLSLFGQGTLKSDEPVYAIFITYLIAQITMFADINQIASFITMTYLMTFLVTNLACFLLKIGSAPNFRPSFHFFNYQTAAVGTVACGVTMFFVDGFYASGCVALLMVIFLLIHYTTPPKPWGDVSQGLIYHQVRKYLLRLRQEHVKFWRPQILLLVNDPRRQYKLIQFCNSLKKGGLFILGHVIVTKDFGSAVPEARRQQRSWTKYIDFSRIKAFVNIAISPAVEWGARNLVLGAGLGGMRPNIVIMGFYNLPELRQNQPSIDIPSPQPSRPSSKAANHPITRKVLQTAAKRRETSNMQSTLPTDAMRHETAIEIRNYVTIIEDLVIHLQANVAIGKGFQELDVPSAKPTMKQRTLSMLGVGNLEIDDSRKTYIDLWPIQMSAEVATAGDEPNRKNVLTTNFDTYTLILQLGCILHTVPSWKRMYKLRVCVFVEYETDIEEERGRVTTLLRNLRIEAEVLVFCLANGELGMYEVIINGKDDGDFDQIARDIDYSLEDERWWQDIKRLRRPEELSASQELAQTVDLLEAVTSWPIASFQHGRRESKPKRFAALQRMLRRAKNRTSISDLRGSGAKIGMRSQRLPADLLDDSESDPVRSASSDDGRDDDADDEAAVSESEAAVSGSNFDEYDLDASTDESDSNDSPRRPISSRRAKTTPSPSSFSKSFDLRKAIWKGSPKDTPAKEKRPTSSAFTPLRPHPGATASDTAVLRRGARQKSHSIASSSSQLSSSSRAKPTFTPPIVGPQNLPKFVSDPVPRTAVASEEAPGPSIMFVDTPKPITGGTERKDPIATAPVSPAQLAATATTNSSRISTTTNSPLSSSATALPTSSTPTHATPSSPSPASGYPAQQAIPLSFNDLPCRAQHLILNELIRRQSDDTAVVFTTLPSPVEGTCESEAESVKYISDLEVLCQGLPPVLLVHSNSMTVTMNL</sequence>
<accession>A0A9W8Y8H3</accession>
<dbReference type="Gene3D" id="1.20.1740.10">
    <property type="entry name" value="Amino acid/polyamine transporter I"/>
    <property type="match status" value="1"/>
</dbReference>
<feature type="compositionally biased region" description="Low complexity" evidence="7">
    <location>
        <begin position="1071"/>
        <end position="1081"/>
    </location>
</feature>
<dbReference type="InterPro" id="IPR004842">
    <property type="entry name" value="SLC12A_fam"/>
</dbReference>
<protein>
    <recommendedName>
        <fullName evidence="13">Cation chloride cotransporter</fullName>
    </recommendedName>
</protein>
<evidence type="ECO:0000259" key="9">
    <source>
        <dbReference type="Pfam" id="PF00324"/>
    </source>
</evidence>
<keyword evidence="6 8" id="KW-0472">Membrane</keyword>
<feature type="compositionally biased region" description="Low complexity" evidence="7">
    <location>
        <begin position="1112"/>
        <end position="1122"/>
    </location>
</feature>
<feature type="compositionally biased region" description="Low complexity" evidence="7">
    <location>
        <begin position="10"/>
        <end position="19"/>
    </location>
</feature>
<feature type="compositionally biased region" description="Low complexity" evidence="7">
    <location>
        <begin position="1175"/>
        <end position="1188"/>
    </location>
</feature>
<feature type="compositionally biased region" description="Basic and acidic residues" evidence="7">
    <location>
        <begin position="1123"/>
        <end position="1144"/>
    </location>
</feature>
<feature type="compositionally biased region" description="Low complexity" evidence="7">
    <location>
        <begin position="1257"/>
        <end position="1300"/>
    </location>
</feature>
<dbReference type="Proteomes" id="UP001140560">
    <property type="component" value="Unassembled WGS sequence"/>
</dbReference>
<feature type="transmembrane region" description="Helical" evidence="8">
    <location>
        <begin position="252"/>
        <end position="277"/>
    </location>
</feature>
<dbReference type="InterPro" id="IPR004841">
    <property type="entry name" value="AA-permease/SLC12A_dom"/>
</dbReference>
<feature type="compositionally biased region" description="Acidic residues" evidence="7">
    <location>
        <begin position="1084"/>
        <end position="1097"/>
    </location>
</feature>
<feature type="region of interest" description="Disordered" evidence="7">
    <location>
        <begin position="1020"/>
        <end position="1305"/>
    </location>
</feature>
<dbReference type="Pfam" id="PF03522">
    <property type="entry name" value="SLC12"/>
    <property type="match status" value="2"/>
</dbReference>
<dbReference type="Pfam" id="PF00324">
    <property type="entry name" value="AA_permease"/>
    <property type="match status" value="1"/>
</dbReference>
<evidence type="ECO:0000256" key="1">
    <source>
        <dbReference type="ARBA" id="ARBA00004141"/>
    </source>
</evidence>
<comment type="similarity">
    <text evidence="2">Belongs to the SLC12A transporter family.</text>
</comment>
<dbReference type="OrthoDB" id="2020542at2759"/>
<comment type="subcellular location">
    <subcellularLocation>
        <location evidence="1">Membrane</location>
        <topology evidence="1">Multi-pass membrane protein</topology>
    </subcellularLocation>
</comment>
<feature type="transmembrane region" description="Helical" evidence="8">
    <location>
        <begin position="153"/>
        <end position="172"/>
    </location>
</feature>
<dbReference type="GO" id="GO:0055064">
    <property type="term" value="P:chloride ion homeostasis"/>
    <property type="evidence" value="ECO:0007669"/>
    <property type="project" value="TreeGrafter"/>
</dbReference>
<evidence type="ECO:0000256" key="7">
    <source>
        <dbReference type="SAM" id="MobiDB-lite"/>
    </source>
</evidence>
<evidence type="ECO:0000256" key="5">
    <source>
        <dbReference type="ARBA" id="ARBA00022989"/>
    </source>
</evidence>
<feature type="transmembrane region" description="Helical" evidence="8">
    <location>
        <begin position="348"/>
        <end position="369"/>
    </location>
</feature>
<dbReference type="PANTHER" id="PTHR11827:SF72">
    <property type="entry name" value="GH08340P"/>
    <property type="match status" value="1"/>
</dbReference>
<reference evidence="11" key="1">
    <citation type="submission" date="2022-10" db="EMBL/GenBank/DDBJ databases">
        <title>Tapping the CABI collections for fungal endophytes: first genome assemblies for Collariella, Neodidymelliopsis, Ascochyta clinopodiicola, Didymella pomorum, Didymosphaeria variabile, Neocosmospora piperis and Neocucurbitaria cava.</title>
        <authorList>
            <person name="Hill R."/>
        </authorList>
    </citation>
    <scope>NUCLEOTIDE SEQUENCE</scope>
    <source>
        <strain evidence="11">IMI 356814</strain>
    </source>
</reference>
<keyword evidence="5 8" id="KW-1133">Transmembrane helix</keyword>
<evidence type="ECO:0000256" key="6">
    <source>
        <dbReference type="ARBA" id="ARBA00023136"/>
    </source>
</evidence>
<feature type="domain" description="Amino acid permease/ SLC12A" evidence="9">
    <location>
        <begin position="132"/>
        <end position="610"/>
    </location>
</feature>
<dbReference type="GO" id="GO:0015379">
    <property type="term" value="F:potassium:chloride symporter activity"/>
    <property type="evidence" value="ECO:0007669"/>
    <property type="project" value="TreeGrafter"/>
</dbReference>
<feature type="compositionally biased region" description="Basic and acidic residues" evidence="7">
    <location>
        <begin position="97"/>
        <end position="106"/>
    </location>
</feature>
<dbReference type="GO" id="GO:0034486">
    <property type="term" value="P:vacuolar transmembrane transport"/>
    <property type="evidence" value="ECO:0007669"/>
    <property type="project" value="TreeGrafter"/>
</dbReference>
<dbReference type="GO" id="GO:0005774">
    <property type="term" value="C:vacuolar membrane"/>
    <property type="evidence" value="ECO:0007669"/>
    <property type="project" value="TreeGrafter"/>
</dbReference>
<feature type="transmembrane region" description="Helical" evidence="8">
    <location>
        <begin position="497"/>
        <end position="518"/>
    </location>
</feature>
<feature type="region of interest" description="Disordered" evidence="7">
    <location>
        <begin position="1"/>
        <end position="120"/>
    </location>
</feature>
<feature type="transmembrane region" description="Helical" evidence="8">
    <location>
        <begin position="127"/>
        <end position="147"/>
    </location>
</feature>
<dbReference type="PANTHER" id="PTHR11827">
    <property type="entry name" value="SOLUTE CARRIER FAMILY 12, CATION COTRANSPORTERS"/>
    <property type="match status" value="1"/>
</dbReference>
<keyword evidence="4 8" id="KW-0812">Transmembrane</keyword>
<evidence type="ECO:0000256" key="2">
    <source>
        <dbReference type="ARBA" id="ARBA00010593"/>
    </source>
</evidence>
<dbReference type="GO" id="GO:0055075">
    <property type="term" value="P:potassium ion homeostasis"/>
    <property type="evidence" value="ECO:0007669"/>
    <property type="project" value="TreeGrafter"/>
</dbReference>
<dbReference type="GO" id="GO:0006884">
    <property type="term" value="P:cell volume homeostasis"/>
    <property type="evidence" value="ECO:0007669"/>
    <property type="project" value="TreeGrafter"/>
</dbReference>
<proteinExistence type="inferred from homology"/>
<evidence type="ECO:0000256" key="8">
    <source>
        <dbReference type="SAM" id="Phobius"/>
    </source>
</evidence>
<feature type="compositionally biased region" description="Acidic residues" evidence="7">
    <location>
        <begin position="1060"/>
        <end position="1070"/>
    </location>
</feature>
<keyword evidence="3" id="KW-0813">Transport</keyword>
<dbReference type="InterPro" id="IPR018491">
    <property type="entry name" value="SLC12_C"/>
</dbReference>
<keyword evidence="12" id="KW-1185">Reference proteome</keyword>
<evidence type="ECO:0000313" key="11">
    <source>
        <dbReference type="EMBL" id="KAJ4370582.1"/>
    </source>
</evidence>
<evidence type="ECO:0000259" key="10">
    <source>
        <dbReference type="Pfam" id="PF03522"/>
    </source>
</evidence>
<organism evidence="11 12">
    <name type="scientific">Neocucurbitaria cava</name>
    <dbReference type="NCBI Taxonomy" id="798079"/>
    <lineage>
        <taxon>Eukaryota</taxon>
        <taxon>Fungi</taxon>
        <taxon>Dikarya</taxon>
        <taxon>Ascomycota</taxon>
        <taxon>Pezizomycotina</taxon>
        <taxon>Dothideomycetes</taxon>
        <taxon>Pleosporomycetidae</taxon>
        <taxon>Pleosporales</taxon>
        <taxon>Pleosporineae</taxon>
        <taxon>Cucurbitariaceae</taxon>
        <taxon>Neocucurbitaria</taxon>
    </lineage>
</organism>
<evidence type="ECO:0000313" key="12">
    <source>
        <dbReference type="Proteomes" id="UP001140560"/>
    </source>
</evidence>
<gene>
    <name evidence="11" type="ORF">N0V83_005103</name>
</gene>
<name>A0A9W8Y8H3_9PLEO</name>
<feature type="compositionally biased region" description="Polar residues" evidence="7">
    <location>
        <begin position="53"/>
        <end position="62"/>
    </location>
</feature>
<feature type="transmembrane region" description="Helical" evidence="8">
    <location>
        <begin position="530"/>
        <end position="548"/>
    </location>
</feature>
<dbReference type="FunFam" id="1.20.1740.10:FF:000013">
    <property type="entry name" value="Solute carrier family 12 member"/>
    <property type="match status" value="1"/>
</dbReference>
<feature type="domain" description="SLC12A transporter C-terminal" evidence="10">
    <location>
        <begin position="621"/>
        <end position="707"/>
    </location>
</feature>